<name>Q10XS5_TRIEI</name>
<dbReference type="SUPFAM" id="SSF56925">
    <property type="entry name" value="OMPA-like"/>
    <property type="match status" value="1"/>
</dbReference>
<keyword evidence="5" id="KW-0472">Membrane</keyword>
<dbReference type="GO" id="GO:0042549">
    <property type="term" value="P:photosystem II stabilization"/>
    <property type="evidence" value="ECO:0007669"/>
    <property type="project" value="InterPro"/>
</dbReference>
<comment type="subcellular location">
    <subcellularLocation>
        <location evidence="1">Cellular thylakoid membrane</location>
        <topology evidence="1">Peripheral membrane protein</topology>
        <orientation evidence="1">Lumenal side</orientation>
    </subcellularLocation>
</comment>
<evidence type="ECO:0000256" key="9">
    <source>
        <dbReference type="ARBA" id="ARBA00046136"/>
    </source>
</evidence>
<keyword evidence="3" id="KW-0602">Photosynthesis</keyword>
<dbReference type="GO" id="GO:0009654">
    <property type="term" value="C:photosystem II oxygen evolving complex"/>
    <property type="evidence" value="ECO:0007669"/>
    <property type="project" value="InterPro"/>
</dbReference>
<dbReference type="KEGG" id="ter:Tery_3917"/>
<evidence type="ECO:0000256" key="5">
    <source>
        <dbReference type="ARBA" id="ARBA00023136"/>
    </source>
</evidence>
<dbReference type="HOGENOM" id="CLU_063138_0_0_3"/>
<comment type="function">
    <text evidence="9">One of the extrinsic, lumenal subunits of photosystem II (PSII), which stabilize and protect the oxygen-evolving complex. PSII is a light-driven water plastoquinone oxidoreductase, using light energy to abstract electrons from H(2)O, generating a proton gradient subsequently used for ATP formation. Required for dimerization of PSII and for binding of PsbQ to PSII.</text>
</comment>
<dbReference type="Pfam" id="PF01716">
    <property type="entry name" value="MSP"/>
    <property type="match status" value="1"/>
</dbReference>
<evidence type="ECO:0000256" key="3">
    <source>
        <dbReference type="ARBA" id="ARBA00022531"/>
    </source>
</evidence>
<dbReference type="GO" id="GO:0010207">
    <property type="term" value="P:photosystem II assembly"/>
    <property type="evidence" value="ECO:0007669"/>
    <property type="project" value="InterPro"/>
</dbReference>
<dbReference type="AlphaFoldDB" id="Q10XS5"/>
<dbReference type="eggNOG" id="ENOG502Z7ZP">
    <property type="taxonomic scope" value="Bacteria"/>
</dbReference>
<evidence type="ECO:0000256" key="6">
    <source>
        <dbReference type="ARBA" id="ARBA00023276"/>
    </source>
</evidence>
<evidence type="ECO:0000256" key="1">
    <source>
        <dbReference type="ARBA" id="ARBA00004526"/>
    </source>
</evidence>
<dbReference type="GO" id="GO:0010242">
    <property type="term" value="F:oxygen evolving activity"/>
    <property type="evidence" value="ECO:0007669"/>
    <property type="project" value="InterPro"/>
</dbReference>
<keyword evidence="10" id="KW-0732">Signal</keyword>
<dbReference type="OrthoDB" id="479833at2"/>
<dbReference type="InterPro" id="IPR002628">
    <property type="entry name" value="PsbO"/>
</dbReference>
<evidence type="ECO:0000256" key="2">
    <source>
        <dbReference type="ARBA" id="ARBA00009838"/>
    </source>
</evidence>
<dbReference type="EMBL" id="CP000393">
    <property type="protein sequence ID" value="ABG52949.1"/>
    <property type="molecule type" value="Genomic_DNA"/>
</dbReference>
<comment type="similarity">
    <text evidence="2">Belongs to the PsbO family.</text>
</comment>
<reference evidence="11" key="1">
    <citation type="submission" date="2006-06" db="EMBL/GenBank/DDBJ databases">
        <title>Complete sequence of Trichodesmium erythraeum IMS101.</title>
        <authorList>
            <consortium name="US DOE Joint Genome Institute"/>
            <person name="Copeland A."/>
            <person name="Lucas S."/>
            <person name="Lapidus A."/>
            <person name="Barry K."/>
            <person name="Detter J.C."/>
            <person name="Glavina del Rio T."/>
            <person name="Hammon N."/>
            <person name="Israni S."/>
            <person name="Dalin E."/>
            <person name="Tice H."/>
            <person name="Pitluck S."/>
            <person name="Kiss H."/>
            <person name="Munk A.C."/>
            <person name="Brettin T."/>
            <person name="Bruce D."/>
            <person name="Han C."/>
            <person name="Tapia R."/>
            <person name="Gilna P."/>
            <person name="Schmutz J."/>
            <person name="Larimer F."/>
            <person name="Land M."/>
            <person name="Hauser L."/>
            <person name="Kyrpides N."/>
            <person name="Kim E."/>
            <person name="Richardson P."/>
        </authorList>
    </citation>
    <scope>NUCLEOTIDE SEQUENCE [LARGE SCALE GENOMIC DNA]</scope>
    <source>
        <strain evidence="11">IMS101</strain>
    </source>
</reference>
<dbReference type="GO" id="GO:0031676">
    <property type="term" value="C:plasma membrane-derived thylakoid membrane"/>
    <property type="evidence" value="ECO:0007669"/>
    <property type="project" value="UniProtKB-SubCell"/>
</dbReference>
<dbReference type="PANTHER" id="PTHR34058">
    <property type="entry name" value="OXYGEN-EVOLVING ENHANCER PROTEIN 1-2, CHLOROPLASTIC"/>
    <property type="match status" value="1"/>
</dbReference>
<dbReference type="Gene3D" id="3.30.2050.10">
    <property type="entry name" value="photosynthetic oxygen evolving center domain"/>
    <property type="match status" value="1"/>
</dbReference>
<sequence length="278" mass="30209">MKYRTLIALLLAVCLSVLTACSETPDSNKPLTYEDIVNTGLANNCPELPETARGFIAIDQSQSYTLTDLCLKPTTYFVKEEPTNKRQKAEFIQGKKLTRYTSTLDQITGELVFNEDNSLTFNEQYGIDFQPITILLPGGEEVPFLFTVKGLSAKSQPNITAINTSTDFQGLYNVPSYRGSSFLDPKGRGVTSGYDNAVALPASSDSQGLVKANVKSAETLLKAGEMSLQITKVDGETGEVVGIFEAIQPSDTDLGAKEALEVKVRGNFYGRVDTDTIS</sequence>
<dbReference type="InterPro" id="IPR011250">
    <property type="entry name" value="OMP/PagP_B-barrel"/>
</dbReference>
<accession>Q10XS5</accession>
<keyword evidence="6" id="KW-0604">Photosystem II</keyword>
<dbReference type="STRING" id="203124.Tery_3917"/>
<evidence type="ECO:0000256" key="7">
    <source>
        <dbReference type="ARBA" id="ARBA00039796"/>
    </source>
</evidence>
<evidence type="ECO:0000256" key="4">
    <source>
        <dbReference type="ARBA" id="ARBA00023078"/>
    </source>
</evidence>
<evidence type="ECO:0000313" key="11">
    <source>
        <dbReference type="EMBL" id="ABG52949.1"/>
    </source>
</evidence>
<evidence type="ECO:0000256" key="10">
    <source>
        <dbReference type="SAM" id="SignalP"/>
    </source>
</evidence>
<gene>
    <name evidence="11" type="ordered locus">Tery_3917</name>
</gene>
<keyword evidence="4" id="KW-0793">Thylakoid</keyword>
<organism evidence="11">
    <name type="scientific">Trichodesmium erythraeum (strain IMS101)</name>
    <dbReference type="NCBI Taxonomy" id="203124"/>
    <lineage>
        <taxon>Bacteria</taxon>
        <taxon>Bacillati</taxon>
        <taxon>Cyanobacteriota</taxon>
        <taxon>Cyanophyceae</taxon>
        <taxon>Oscillatoriophycideae</taxon>
        <taxon>Oscillatoriales</taxon>
        <taxon>Microcoleaceae</taxon>
        <taxon>Trichodesmium</taxon>
    </lineage>
</organism>
<protein>
    <recommendedName>
        <fullName evidence="7">Photosystem II extrinsic protein O</fullName>
    </recommendedName>
    <alternativeName>
        <fullName evidence="8">Photosystem II manganese-stabilizing polypeptide</fullName>
    </alternativeName>
</protein>
<dbReference type="Gene3D" id="2.40.160.30">
    <property type="entry name" value="Photosystem II, cytochrome c-550 precursor"/>
    <property type="match status" value="1"/>
</dbReference>
<proteinExistence type="inferred from homology"/>
<dbReference type="PROSITE" id="PS51257">
    <property type="entry name" value="PROKAR_LIPOPROTEIN"/>
    <property type="match status" value="1"/>
</dbReference>
<evidence type="ECO:0000256" key="8">
    <source>
        <dbReference type="ARBA" id="ARBA00043037"/>
    </source>
</evidence>
<feature type="signal peptide" evidence="10">
    <location>
        <begin position="1"/>
        <end position="22"/>
    </location>
</feature>
<feature type="chain" id="PRO_5004179914" description="Photosystem II extrinsic protein O" evidence="10">
    <location>
        <begin position="23"/>
        <end position="278"/>
    </location>
</feature>
<dbReference type="RefSeq" id="WP_011613279.1">
    <property type="nucleotide sequence ID" value="NC_008312.1"/>
</dbReference>